<proteinExistence type="inferred from homology"/>
<keyword evidence="9" id="KW-1185">Reference proteome</keyword>
<feature type="binding site" evidence="6">
    <location>
        <position position="100"/>
    </location>
    <ligand>
        <name>Zn(2+)</name>
        <dbReference type="ChEBI" id="CHEBI:29105"/>
        <note>catalytic</note>
    </ligand>
</feature>
<dbReference type="PROSITE" id="PS00903">
    <property type="entry name" value="CYT_DCMP_DEAMINASES_1"/>
    <property type="match status" value="1"/>
</dbReference>
<dbReference type="GO" id="GO:0006220">
    <property type="term" value="P:pyrimidine nucleotide metabolic process"/>
    <property type="evidence" value="ECO:0007669"/>
    <property type="project" value="InterPro"/>
</dbReference>
<keyword evidence="3" id="KW-0378">Hydrolase</keyword>
<comment type="caution">
    <text evidence="8">The sequence shown here is derived from an EMBL/GenBank/DDBJ whole genome shotgun (WGS) entry which is preliminary data.</text>
</comment>
<dbReference type="InterPro" id="IPR016473">
    <property type="entry name" value="dCMP_deaminase"/>
</dbReference>
<dbReference type="PROSITE" id="PS51747">
    <property type="entry name" value="CYT_DCMP_DEAMINASES_2"/>
    <property type="match status" value="1"/>
</dbReference>
<dbReference type="PANTHER" id="PTHR11086:SF18">
    <property type="entry name" value="DEOXYCYTIDYLATE DEAMINASE"/>
    <property type="match status" value="1"/>
</dbReference>
<reference evidence="9" key="1">
    <citation type="submission" date="2016-07" db="EMBL/GenBank/DDBJ databases">
        <authorList>
            <person name="Florea S."/>
            <person name="Webb J.S."/>
            <person name="Jaromczyk J."/>
            <person name="Schardl C.L."/>
        </authorList>
    </citation>
    <scope>NUCLEOTIDE SEQUENCE [LARGE SCALE GENOMIC DNA]</scope>
    <source>
        <strain evidence="9">MV-1</strain>
    </source>
</reference>
<dbReference type="Proteomes" id="UP000095347">
    <property type="component" value="Unassembled WGS sequence"/>
</dbReference>
<evidence type="ECO:0000256" key="4">
    <source>
        <dbReference type="ARBA" id="ARBA00022833"/>
    </source>
</evidence>
<comment type="cofactor">
    <cofactor evidence="6">
        <name>Zn(2+)</name>
        <dbReference type="ChEBI" id="CHEBI:29105"/>
    </cofactor>
</comment>
<evidence type="ECO:0000256" key="1">
    <source>
        <dbReference type="ARBA" id="ARBA00006576"/>
    </source>
</evidence>
<organism evidence="8 9">
    <name type="scientific">Magnetovibrio blakemorei</name>
    <dbReference type="NCBI Taxonomy" id="28181"/>
    <lineage>
        <taxon>Bacteria</taxon>
        <taxon>Pseudomonadati</taxon>
        <taxon>Pseudomonadota</taxon>
        <taxon>Alphaproteobacteria</taxon>
        <taxon>Rhodospirillales</taxon>
        <taxon>Magnetovibrionaceae</taxon>
        <taxon>Magnetovibrio</taxon>
    </lineage>
</organism>
<evidence type="ECO:0000259" key="7">
    <source>
        <dbReference type="PROSITE" id="PS51747"/>
    </source>
</evidence>
<dbReference type="STRING" id="28181.BEN30_02115"/>
<dbReference type="InterPro" id="IPR015517">
    <property type="entry name" value="dCMP_deaminase-rel"/>
</dbReference>
<dbReference type="Pfam" id="PF00383">
    <property type="entry name" value="dCMP_cyt_deam_1"/>
    <property type="match status" value="1"/>
</dbReference>
<dbReference type="GO" id="GO:0004132">
    <property type="term" value="F:dCMP deaminase activity"/>
    <property type="evidence" value="ECO:0007669"/>
    <property type="project" value="InterPro"/>
</dbReference>
<keyword evidence="4 6" id="KW-0862">Zinc</keyword>
<dbReference type="AlphaFoldDB" id="A0A1E5QC53"/>
<accession>A0A1E5QC53</accession>
<dbReference type="InterPro" id="IPR016192">
    <property type="entry name" value="APOBEC/CMP_deaminase_Zn-bd"/>
</dbReference>
<evidence type="ECO:0000256" key="5">
    <source>
        <dbReference type="PIRSR" id="PIRSR006019-1"/>
    </source>
</evidence>
<sequence length="160" mass="18251">MSLKWDSRFIRLAREIASWSKDRSTCVGAVIVAEDKTPSSYGYNGFPRGIDDDAAERHERPDKYDWTEHAERNAIYNATRTGQTLLNNTIYVTHVPCPDCARAILQVGIKHVVVDRASVSDDDFQARWDEKGKFSERMFKEAGVTMDYAEALTEDQIRES</sequence>
<dbReference type="EMBL" id="MCGG01000002">
    <property type="protein sequence ID" value="OEJ69654.1"/>
    <property type="molecule type" value="Genomic_DNA"/>
</dbReference>
<evidence type="ECO:0000313" key="8">
    <source>
        <dbReference type="EMBL" id="OEJ69654.1"/>
    </source>
</evidence>
<dbReference type="Gene3D" id="3.40.140.10">
    <property type="entry name" value="Cytidine Deaminase, domain 2"/>
    <property type="match status" value="1"/>
</dbReference>
<dbReference type="GO" id="GO:0005737">
    <property type="term" value="C:cytoplasm"/>
    <property type="evidence" value="ECO:0007669"/>
    <property type="project" value="TreeGrafter"/>
</dbReference>
<evidence type="ECO:0000256" key="2">
    <source>
        <dbReference type="ARBA" id="ARBA00022723"/>
    </source>
</evidence>
<evidence type="ECO:0000256" key="3">
    <source>
        <dbReference type="ARBA" id="ARBA00022801"/>
    </source>
</evidence>
<protein>
    <submittedName>
        <fullName evidence="8">CMP deaminase</fullName>
    </submittedName>
</protein>
<keyword evidence="2 6" id="KW-0479">Metal-binding</keyword>
<evidence type="ECO:0000256" key="6">
    <source>
        <dbReference type="PIRSR" id="PIRSR006019-2"/>
    </source>
</evidence>
<dbReference type="SUPFAM" id="SSF53927">
    <property type="entry name" value="Cytidine deaminase-like"/>
    <property type="match status" value="1"/>
</dbReference>
<dbReference type="PANTHER" id="PTHR11086">
    <property type="entry name" value="DEOXYCYTIDYLATE DEAMINASE-RELATED"/>
    <property type="match status" value="1"/>
</dbReference>
<dbReference type="InterPro" id="IPR016193">
    <property type="entry name" value="Cytidine_deaminase-like"/>
</dbReference>
<name>A0A1E5QC53_9PROT</name>
<dbReference type="RefSeq" id="WP_069956371.1">
    <property type="nucleotide sequence ID" value="NZ_MCGG01000002.1"/>
</dbReference>
<gene>
    <name evidence="8" type="ORF">BEN30_02115</name>
</gene>
<comment type="similarity">
    <text evidence="1">Belongs to the cytidine and deoxycytidylate deaminase family.</text>
</comment>
<evidence type="ECO:0000313" key="9">
    <source>
        <dbReference type="Proteomes" id="UP000095347"/>
    </source>
</evidence>
<feature type="binding site" evidence="6">
    <location>
        <position position="97"/>
    </location>
    <ligand>
        <name>Zn(2+)</name>
        <dbReference type="ChEBI" id="CHEBI:29105"/>
        <note>catalytic</note>
    </ligand>
</feature>
<feature type="active site" description="Proton donor" evidence="5">
    <location>
        <position position="71"/>
    </location>
</feature>
<feature type="binding site" evidence="6">
    <location>
        <position position="69"/>
    </location>
    <ligand>
        <name>Zn(2+)</name>
        <dbReference type="ChEBI" id="CHEBI:29105"/>
        <note>catalytic</note>
    </ligand>
</feature>
<dbReference type="PIRSF" id="PIRSF006019">
    <property type="entry name" value="dCMP_deaminase"/>
    <property type="match status" value="1"/>
</dbReference>
<feature type="domain" description="CMP/dCMP-type deaminase" evidence="7">
    <location>
        <begin position="4"/>
        <end position="131"/>
    </location>
</feature>
<dbReference type="GO" id="GO:0008270">
    <property type="term" value="F:zinc ion binding"/>
    <property type="evidence" value="ECO:0007669"/>
    <property type="project" value="InterPro"/>
</dbReference>
<dbReference type="InterPro" id="IPR002125">
    <property type="entry name" value="CMP_dCMP_dom"/>
</dbReference>
<dbReference type="OrthoDB" id="9788517at2"/>